<keyword evidence="5" id="KW-1185">Reference proteome</keyword>
<evidence type="ECO:0000313" key="5">
    <source>
        <dbReference type="Proteomes" id="UP001596415"/>
    </source>
</evidence>
<feature type="compositionally biased region" description="Basic and acidic residues" evidence="2">
    <location>
        <begin position="1"/>
        <end position="10"/>
    </location>
</feature>
<keyword evidence="3" id="KW-0812">Transmembrane</keyword>
<keyword evidence="1" id="KW-0175">Coiled coil</keyword>
<evidence type="ECO:0000256" key="2">
    <source>
        <dbReference type="SAM" id="MobiDB-lite"/>
    </source>
</evidence>
<feature type="transmembrane region" description="Helical" evidence="3">
    <location>
        <begin position="51"/>
        <end position="72"/>
    </location>
</feature>
<accession>A0ABW2MT01</accession>
<protein>
    <recommendedName>
        <fullName evidence="6">Anti-sigma factor</fullName>
    </recommendedName>
</protein>
<organism evidence="4 5">
    <name type="scientific">Jejudonia soesokkakensis</name>
    <dbReference type="NCBI Taxonomy" id="1323432"/>
    <lineage>
        <taxon>Bacteria</taxon>
        <taxon>Pseudomonadati</taxon>
        <taxon>Bacteroidota</taxon>
        <taxon>Flavobacteriia</taxon>
        <taxon>Flavobacteriales</taxon>
        <taxon>Flavobacteriaceae</taxon>
        <taxon>Jejudonia</taxon>
    </lineage>
</organism>
<dbReference type="Proteomes" id="UP001596415">
    <property type="component" value="Unassembled WGS sequence"/>
</dbReference>
<evidence type="ECO:0000313" key="4">
    <source>
        <dbReference type="EMBL" id="MFC7356833.1"/>
    </source>
</evidence>
<evidence type="ECO:0008006" key="6">
    <source>
        <dbReference type="Google" id="ProtNLM"/>
    </source>
</evidence>
<reference evidence="5" key="1">
    <citation type="journal article" date="2019" name="Int. J. Syst. Evol. Microbiol.">
        <title>The Global Catalogue of Microorganisms (GCM) 10K type strain sequencing project: providing services to taxonomists for standard genome sequencing and annotation.</title>
        <authorList>
            <consortium name="The Broad Institute Genomics Platform"/>
            <consortium name="The Broad Institute Genome Sequencing Center for Infectious Disease"/>
            <person name="Wu L."/>
            <person name="Ma J."/>
        </authorList>
    </citation>
    <scope>NUCLEOTIDE SEQUENCE [LARGE SCALE GENOMIC DNA]</scope>
    <source>
        <strain evidence="5">CGMCC 1.16306</strain>
    </source>
</reference>
<gene>
    <name evidence="4" type="ORF">ACFQO1_03970</name>
</gene>
<evidence type="ECO:0000256" key="1">
    <source>
        <dbReference type="SAM" id="Coils"/>
    </source>
</evidence>
<dbReference type="RefSeq" id="WP_380216674.1">
    <property type="nucleotide sequence ID" value="NZ_JBHTBN010000001.1"/>
</dbReference>
<proteinExistence type="predicted"/>
<dbReference type="EMBL" id="JBHTBN010000001">
    <property type="protein sequence ID" value="MFC7356833.1"/>
    <property type="molecule type" value="Genomic_DNA"/>
</dbReference>
<keyword evidence="3" id="KW-1133">Transmembrane helix</keyword>
<feature type="region of interest" description="Disordered" evidence="2">
    <location>
        <begin position="1"/>
        <end position="23"/>
    </location>
</feature>
<feature type="coiled-coil region" evidence="1">
    <location>
        <begin position="133"/>
        <end position="198"/>
    </location>
</feature>
<evidence type="ECO:0000256" key="3">
    <source>
        <dbReference type="SAM" id="Phobius"/>
    </source>
</evidence>
<comment type="caution">
    <text evidence="4">The sequence shown here is derived from an EMBL/GenBank/DDBJ whole genome shotgun (WGS) entry which is preliminary data.</text>
</comment>
<sequence length="201" mass="22655">MAQDLRDMMRNTKHATPSLTEGHEARFAERLAEAFPQNEGASKKNGPTFSWLKIASIAVTFIAVSIFGYYSLSEKSEITVADTSPAIKTTEVAKQMTLGDISPDLKKIEDFYMTGINVQLSSLEITQDNKDLIDGYMEQLSELDKEYSFLNEELTTMGPSEATITALIDNLKLRLELLFKLKNKLKELKNQNNEQYNSIQT</sequence>
<keyword evidence="3" id="KW-0472">Membrane</keyword>
<name>A0ABW2MT01_9FLAO</name>